<evidence type="ECO:0000256" key="1">
    <source>
        <dbReference type="ARBA" id="ARBA00010088"/>
    </source>
</evidence>
<dbReference type="SUPFAM" id="SSF53474">
    <property type="entry name" value="alpha/beta-Hydrolases"/>
    <property type="match status" value="1"/>
</dbReference>
<dbReference type="InterPro" id="IPR002410">
    <property type="entry name" value="Peptidase_S33"/>
</dbReference>
<keyword evidence="2" id="KW-0378">Hydrolase</keyword>
<dbReference type="PRINTS" id="PR00793">
    <property type="entry name" value="PROAMNOPTASE"/>
</dbReference>
<gene>
    <name evidence="4" type="ORF">EDD60_10866</name>
</gene>
<dbReference type="EMBL" id="SMCQ01000008">
    <property type="protein sequence ID" value="TCV99625.1"/>
    <property type="molecule type" value="Genomic_DNA"/>
</dbReference>
<dbReference type="GO" id="GO:0016020">
    <property type="term" value="C:membrane"/>
    <property type="evidence" value="ECO:0007669"/>
    <property type="project" value="TreeGrafter"/>
</dbReference>
<dbReference type="Gene3D" id="3.40.50.1820">
    <property type="entry name" value="alpha/beta hydrolase"/>
    <property type="match status" value="1"/>
</dbReference>
<comment type="caution">
    <text evidence="4">The sequence shown here is derived from an EMBL/GenBank/DDBJ whole genome shotgun (WGS) entry which is preliminary data.</text>
</comment>
<feature type="domain" description="AB hydrolase-1" evidence="3">
    <location>
        <begin position="26"/>
        <end position="256"/>
    </location>
</feature>
<protein>
    <submittedName>
        <fullName evidence="4">Pimeloyl-ACP methyl ester carboxylesterase</fullName>
    </submittedName>
</protein>
<accession>A0A4R3Z3L2</accession>
<reference evidence="4 5" key="1">
    <citation type="submission" date="2019-03" db="EMBL/GenBank/DDBJ databases">
        <title>Genomic Encyclopedia of Type Strains, Phase IV (KMG-IV): sequencing the most valuable type-strain genomes for metagenomic binning, comparative biology and taxonomic classification.</title>
        <authorList>
            <person name="Goeker M."/>
        </authorList>
    </citation>
    <scope>NUCLEOTIDE SEQUENCE [LARGE SCALE GENOMIC DNA]</scope>
    <source>
        <strain evidence="4 5">DSM 29487</strain>
    </source>
</reference>
<dbReference type="RefSeq" id="WP_066448728.1">
    <property type="nucleotide sequence ID" value="NZ_JANKBF010000025.1"/>
</dbReference>
<dbReference type="Pfam" id="PF00561">
    <property type="entry name" value="Abhydrolase_1"/>
    <property type="match status" value="1"/>
</dbReference>
<dbReference type="PANTHER" id="PTHR43798">
    <property type="entry name" value="MONOACYLGLYCEROL LIPASE"/>
    <property type="match status" value="1"/>
</dbReference>
<evidence type="ECO:0000313" key="4">
    <source>
        <dbReference type="EMBL" id="TCV99625.1"/>
    </source>
</evidence>
<dbReference type="GO" id="GO:0004177">
    <property type="term" value="F:aminopeptidase activity"/>
    <property type="evidence" value="ECO:0007669"/>
    <property type="project" value="UniProtKB-EC"/>
</dbReference>
<organism evidence="4 5">
    <name type="scientific">Longibaculum muris</name>
    <dbReference type="NCBI Taxonomy" id="1796628"/>
    <lineage>
        <taxon>Bacteria</taxon>
        <taxon>Bacillati</taxon>
        <taxon>Bacillota</taxon>
        <taxon>Erysipelotrichia</taxon>
        <taxon>Erysipelotrichales</taxon>
        <taxon>Coprobacillaceae</taxon>
        <taxon>Longibaculum</taxon>
    </lineage>
</organism>
<dbReference type="PANTHER" id="PTHR43798:SF33">
    <property type="entry name" value="HYDROLASE, PUTATIVE (AFU_ORTHOLOGUE AFUA_2G14860)-RELATED"/>
    <property type="match status" value="1"/>
</dbReference>
<dbReference type="Proteomes" id="UP000295515">
    <property type="component" value="Unassembled WGS sequence"/>
</dbReference>
<keyword evidence="5" id="KW-1185">Reference proteome</keyword>
<sequence length="277" mass="32251">MEQYFLETDQCQLKVYSINPAQSHTAILFLHGGPGSGAMALMGLPAFQLLSQNFHCLYFDQRGCGDSIYDLKKGLSIEQITSDVLHVIQDSLQRFHIQKFYLWGGSFGGYLACLCLEKFHNELSGIILSSPAITFHRQQALSFYQAMQSQYNQRLGENHFLQSISLSPEDFFKQDDVREFIFSVNNPSHSLQHICAMSDWFFQHHFHNFFTHLSLPLLIMQGEDDPICQYQYIDNEVSHLKNREYHLYENCGHEIFCDCKEDFVKTITEFIRRNEQC</sequence>
<dbReference type="GeneID" id="98915261"/>
<evidence type="ECO:0000259" key="3">
    <source>
        <dbReference type="Pfam" id="PF00561"/>
    </source>
</evidence>
<proteinExistence type="inferred from homology"/>
<dbReference type="AlphaFoldDB" id="A0A4R3Z3L2"/>
<dbReference type="InterPro" id="IPR029058">
    <property type="entry name" value="AB_hydrolase_fold"/>
</dbReference>
<dbReference type="InterPro" id="IPR050266">
    <property type="entry name" value="AB_hydrolase_sf"/>
</dbReference>
<evidence type="ECO:0000313" key="5">
    <source>
        <dbReference type="Proteomes" id="UP000295515"/>
    </source>
</evidence>
<name>A0A4R3Z3L2_9FIRM</name>
<dbReference type="InterPro" id="IPR000073">
    <property type="entry name" value="AB_hydrolase_1"/>
</dbReference>
<dbReference type="GO" id="GO:0006508">
    <property type="term" value="P:proteolysis"/>
    <property type="evidence" value="ECO:0007669"/>
    <property type="project" value="InterPro"/>
</dbReference>
<comment type="similarity">
    <text evidence="1">Belongs to the peptidase S33 family.</text>
</comment>
<evidence type="ECO:0000256" key="2">
    <source>
        <dbReference type="ARBA" id="ARBA00022801"/>
    </source>
</evidence>